<dbReference type="PANTHER" id="PTHR48414:SF1">
    <property type="entry name" value="POP5 HOMOLOG, RIBONUCLEASE P_MRP SUBUNIT"/>
    <property type="match status" value="1"/>
</dbReference>
<dbReference type="GO" id="GO:0000172">
    <property type="term" value="C:ribonuclease MRP complex"/>
    <property type="evidence" value="ECO:0007669"/>
    <property type="project" value="UniProtKB-ARBA"/>
</dbReference>
<keyword evidence="11" id="KW-1185">Reference proteome</keyword>
<keyword evidence="6" id="KW-0378">Hydrolase</keyword>
<dbReference type="EC" id="3.1.26.5" evidence="4"/>
<name>A0AA35NGD1_SACMI</name>
<dbReference type="Proteomes" id="UP001161438">
    <property type="component" value="Chromosome 1"/>
</dbReference>
<dbReference type="Gene3D" id="3.30.70.3250">
    <property type="entry name" value="Ribonuclease P, Pop5 subunit"/>
    <property type="match status" value="1"/>
</dbReference>
<dbReference type="GO" id="GO:0005634">
    <property type="term" value="C:nucleus"/>
    <property type="evidence" value="ECO:0007669"/>
    <property type="project" value="UniProtKB-SubCell"/>
</dbReference>
<dbReference type="GO" id="GO:0004526">
    <property type="term" value="F:ribonuclease P activity"/>
    <property type="evidence" value="ECO:0007669"/>
    <property type="project" value="UniProtKB-EC"/>
</dbReference>
<accession>A0AA35NGD1</accession>
<dbReference type="GeneID" id="80916293"/>
<dbReference type="AlphaFoldDB" id="A0AA35NGD1"/>
<dbReference type="Pfam" id="PF01900">
    <property type="entry name" value="RNase_P_Rpp14"/>
    <property type="match status" value="1"/>
</dbReference>
<evidence type="ECO:0000256" key="4">
    <source>
        <dbReference type="ARBA" id="ARBA00012179"/>
    </source>
</evidence>
<evidence type="ECO:0000256" key="1">
    <source>
        <dbReference type="ARBA" id="ARBA00000928"/>
    </source>
</evidence>
<sequence length="175" mass="19780">MVRLKSRYILFEILFPPTNSNVEETMSKVDLLLSHHRASPADVSIKSIVQEIRRSLSLNLGDYGSAKCSSLLQVKYFSNRTSTGIIRCHREDCDLVIMTLMLMSKIGDVGELIVNPVKVSGTIKKIEQFAMRRNSKILNLIKSGQSSRFGDNDFAVNDLRNIDNTNENEIENEND</sequence>
<evidence type="ECO:0000256" key="5">
    <source>
        <dbReference type="ARBA" id="ARBA00022694"/>
    </source>
</evidence>
<evidence type="ECO:0000256" key="9">
    <source>
        <dbReference type="ARBA" id="ARBA00055200"/>
    </source>
</evidence>
<evidence type="ECO:0000256" key="8">
    <source>
        <dbReference type="ARBA" id="ARBA00044198"/>
    </source>
</evidence>
<evidence type="ECO:0000256" key="6">
    <source>
        <dbReference type="ARBA" id="ARBA00022801"/>
    </source>
</evidence>
<dbReference type="GO" id="GO:0030677">
    <property type="term" value="C:ribonuclease P complex"/>
    <property type="evidence" value="ECO:0007669"/>
    <property type="project" value="InterPro"/>
</dbReference>
<dbReference type="FunFam" id="3.30.70.3250:FF:000004">
    <property type="entry name" value="Ribonuclease P/MRP protein subunit POP5"/>
    <property type="match status" value="1"/>
</dbReference>
<protein>
    <recommendedName>
        <fullName evidence="8">Ribonuclease P/MRP protein subunit POP5</fullName>
        <ecNumber evidence="4">3.1.26.5</ecNumber>
    </recommendedName>
</protein>
<keyword evidence="7" id="KW-0539">Nucleus</keyword>
<proteinExistence type="inferred from homology"/>
<dbReference type="RefSeq" id="XP_056080197.1">
    <property type="nucleotide sequence ID" value="XM_056224030.1"/>
</dbReference>
<comment type="catalytic activity">
    <reaction evidence="1">
        <text>Endonucleolytic cleavage of RNA, removing 5'-extranucleotides from tRNA precursor.</text>
        <dbReference type="EC" id="3.1.26.5"/>
    </reaction>
</comment>
<organism evidence="10 11">
    <name type="scientific">Saccharomyces mikatae IFO 1815</name>
    <dbReference type="NCBI Taxonomy" id="226126"/>
    <lineage>
        <taxon>Eukaryota</taxon>
        <taxon>Fungi</taxon>
        <taxon>Dikarya</taxon>
        <taxon>Ascomycota</taxon>
        <taxon>Saccharomycotina</taxon>
        <taxon>Saccharomycetes</taxon>
        <taxon>Saccharomycetales</taxon>
        <taxon>Saccharomycetaceae</taxon>
        <taxon>Saccharomyces</taxon>
    </lineage>
</organism>
<gene>
    <name evidence="10" type="primary">SMKI01G0370</name>
    <name evidence="10" type="ORF">SMKI_01G0370</name>
</gene>
<dbReference type="GO" id="GO:0001682">
    <property type="term" value="P:tRNA 5'-leader removal"/>
    <property type="evidence" value="ECO:0007669"/>
    <property type="project" value="InterPro"/>
</dbReference>
<dbReference type="PANTHER" id="PTHR48414">
    <property type="entry name" value="POP5 HOMOLOG, RIBONUCLEASE P_MRP SUBUNIT"/>
    <property type="match status" value="1"/>
</dbReference>
<comment type="function">
    <text evidence="9">Component of ribonuclease P, a protein complex that generates mature tRNA molecules by cleaving their 5'-ends. Also a component of RNase MRP, which cleaves pre-rRNA sequences.</text>
</comment>
<evidence type="ECO:0000313" key="11">
    <source>
        <dbReference type="Proteomes" id="UP001161438"/>
    </source>
</evidence>
<dbReference type="SUPFAM" id="SSF160350">
    <property type="entry name" value="Rnp2-like"/>
    <property type="match status" value="1"/>
</dbReference>
<dbReference type="GO" id="GO:0000460">
    <property type="term" value="P:maturation of 5.8S rRNA"/>
    <property type="evidence" value="ECO:0007669"/>
    <property type="project" value="UniProtKB-ARBA"/>
</dbReference>
<comment type="similarity">
    <text evidence="3">Belongs to the eukaryotic/archaeal RNase P protein component 2 family.</text>
</comment>
<keyword evidence="5" id="KW-0819">tRNA processing</keyword>
<reference evidence="10" key="1">
    <citation type="submission" date="2022-10" db="EMBL/GenBank/DDBJ databases">
        <authorList>
            <person name="Byrne P K."/>
        </authorList>
    </citation>
    <scope>NUCLEOTIDE SEQUENCE</scope>
    <source>
        <strain evidence="10">IFO1815</strain>
    </source>
</reference>
<evidence type="ECO:0000313" key="10">
    <source>
        <dbReference type="EMBL" id="CAI4037080.1"/>
    </source>
</evidence>
<evidence type="ECO:0000256" key="7">
    <source>
        <dbReference type="ARBA" id="ARBA00023242"/>
    </source>
</evidence>
<dbReference type="InterPro" id="IPR002759">
    <property type="entry name" value="Pop5/Rpp14/Rnp2-like"/>
</dbReference>
<comment type="subcellular location">
    <subcellularLocation>
        <location evidence="2">Nucleus</location>
    </subcellularLocation>
</comment>
<evidence type="ECO:0000256" key="3">
    <source>
        <dbReference type="ARBA" id="ARBA00010800"/>
    </source>
</evidence>
<dbReference type="EMBL" id="OX365757">
    <property type="protein sequence ID" value="CAI4037080.1"/>
    <property type="molecule type" value="Genomic_DNA"/>
</dbReference>
<evidence type="ECO:0000256" key="2">
    <source>
        <dbReference type="ARBA" id="ARBA00004123"/>
    </source>
</evidence>
<dbReference type="InterPro" id="IPR038085">
    <property type="entry name" value="Rnp2-like_sf"/>
</dbReference>